<proteinExistence type="predicted"/>
<evidence type="ECO:0000259" key="1">
    <source>
        <dbReference type="Pfam" id="PF19834"/>
    </source>
</evidence>
<reference evidence="2 3" key="1">
    <citation type="submission" date="2019-03" db="EMBL/GenBank/DDBJ databases">
        <title>Genomic Encyclopedia of Type Strains, Phase IV (KMG-IV): sequencing the most valuable type-strain genomes for metagenomic binning, comparative biology and taxonomic classification.</title>
        <authorList>
            <person name="Goeker M."/>
        </authorList>
    </citation>
    <scope>NUCLEOTIDE SEQUENCE [LARGE SCALE GENOMIC DNA]</scope>
    <source>
        <strain evidence="2 3">DSM 21153</strain>
    </source>
</reference>
<name>A0A4R1YV36_9RHOB</name>
<accession>A0A4R1YV36</accession>
<dbReference type="Pfam" id="PF19834">
    <property type="entry name" value="DUF6314"/>
    <property type="match status" value="1"/>
</dbReference>
<dbReference type="Proteomes" id="UP000295277">
    <property type="component" value="Unassembled WGS sequence"/>
</dbReference>
<evidence type="ECO:0000313" key="3">
    <source>
        <dbReference type="Proteomes" id="UP000295277"/>
    </source>
</evidence>
<sequence>MPDLEAFAGEWRIERVIEDARAGHVARFEGRAVFSPDAAGLVHAESGRLHLPGQAPMMAERRYLWRQGAAGIEVFFEDGRFFHAIAPGPRAQALHDCPPDRYEVGYDFARWPDWSSLWRVTGPRKDYAMRSVHTRLGACAGGGAGAEVE</sequence>
<dbReference type="InterPro" id="IPR045632">
    <property type="entry name" value="DUF6314"/>
</dbReference>
<evidence type="ECO:0000313" key="2">
    <source>
        <dbReference type="EMBL" id="TCM84747.1"/>
    </source>
</evidence>
<feature type="domain" description="DUF6314" evidence="1">
    <location>
        <begin position="7"/>
        <end position="135"/>
    </location>
</feature>
<dbReference type="EMBL" id="SLVM01000010">
    <property type="protein sequence ID" value="TCM84747.1"/>
    <property type="molecule type" value="Genomic_DNA"/>
</dbReference>
<keyword evidence="3" id="KW-1185">Reference proteome</keyword>
<comment type="caution">
    <text evidence="2">The sequence shown here is derived from an EMBL/GenBank/DDBJ whole genome shotgun (WGS) entry which is preliminary data.</text>
</comment>
<dbReference type="OrthoDB" id="7351979at2"/>
<gene>
    <name evidence="2" type="ORF">EV216_11063</name>
</gene>
<dbReference type="RefSeq" id="WP_132694619.1">
    <property type="nucleotide sequence ID" value="NZ_SLVM01000010.1"/>
</dbReference>
<protein>
    <recommendedName>
        <fullName evidence="1">DUF6314 domain-containing protein</fullName>
    </recommendedName>
</protein>
<dbReference type="AlphaFoldDB" id="A0A4R1YV36"/>
<organism evidence="2 3">
    <name type="scientific">Rhodovulum steppense</name>
    <dbReference type="NCBI Taxonomy" id="540251"/>
    <lineage>
        <taxon>Bacteria</taxon>
        <taxon>Pseudomonadati</taxon>
        <taxon>Pseudomonadota</taxon>
        <taxon>Alphaproteobacteria</taxon>
        <taxon>Rhodobacterales</taxon>
        <taxon>Paracoccaceae</taxon>
        <taxon>Rhodovulum</taxon>
    </lineage>
</organism>